<reference evidence="3" key="1">
    <citation type="submission" date="2020-05" db="EMBL/GenBank/DDBJ databases">
        <title>Phylogenomic resolution of chytrid fungi.</title>
        <authorList>
            <person name="Stajich J.E."/>
            <person name="Amses K."/>
            <person name="Simmons R."/>
            <person name="Seto K."/>
            <person name="Myers J."/>
            <person name="Bonds A."/>
            <person name="Quandt C.A."/>
            <person name="Barry K."/>
            <person name="Liu P."/>
            <person name="Grigoriev I."/>
            <person name="Longcore J.E."/>
            <person name="James T.Y."/>
        </authorList>
    </citation>
    <scope>NUCLEOTIDE SEQUENCE</scope>
    <source>
        <strain evidence="3">JEL0379</strain>
    </source>
</reference>
<feature type="compositionally biased region" description="Low complexity" evidence="2">
    <location>
        <begin position="456"/>
        <end position="470"/>
    </location>
</feature>
<feature type="region of interest" description="Disordered" evidence="2">
    <location>
        <begin position="265"/>
        <end position="300"/>
    </location>
</feature>
<feature type="compositionally biased region" description="Low complexity" evidence="2">
    <location>
        <begin position="434"/>
        <end position="449"/>
    </location>
</feature>
<feature type="compositionally biased region" description="Low complexity" evidence="2">
    <location>
        <begin position="101"/>
        <end position="117"/>
    </location>
</feature>
<feature type="region of interest" description="Disordered" evidence="2">
    <location>
        <begin position="91"/>
        <end position="159"/>
    </location>
</feature>
<dbReference type="AlphaFoldDB" id="A0AAD5TJU9"/>
<evidence type="ECO:0000313" key="4">
    <source>
        <dbReference type="Proteomes" id="UP001212152"/>
    </source>
</evidence>
<feature type="compositionally biased region" description="Polar residues" evidence="2">
    <location>
        <begin position="145"/>
        <end position="159"/>
    </location>
</feature>
<evidence type="ECO:0000256" key="1">
    <source>
        <dbReference type="ARBA" id="ARBA00010402"/>
    </source>
</evidence>
<organism evidence="3 4">
    <name type="scientific">Geranomyces variabilis</name>
    <dbReference type="NCBI Taxonomy" id="109894"/>
    <lineage>
        <taxon>Eukaryota</taxon>
        <taxon>Fungi</taxon>
        <taxon>Fungi incertae sedis</taxon>
        <taxon>Chytridiomycota</taxon>
        <taxon>Chytridiomycota incertae sedis</taxon>
        <taxon>Chytridiomycetes</taxon>
        <taxon>Spizellomycetales</taxon>
        <taxon>Powellomycetaceae</taxon>
        <taxon>Geranomyces</taxon>
    </lineage>
</organism>
<dbReference type="PANTHER" id="PTHR31315">
    <property type="entry name" value="PROTEIN SIP5"/>
    <property type="match status" value="1"/>
</dbReference>
<name>A0AAD5TJU9_9FUNG</name>
<feature type="region of interest" description="Disordered" evidence="2">
    <location>
        <begin position="434"/>
        <end position="489"/>
    </location>
</feature>
<dbReference type="Proteomes" id="UP001212152">
    <property type="component" value="Unassembled WGS sequence"/>
</dbReference>
<accession>A0AAD5TJU9</accession>
<comment type="caution">
    <text evidence="3">The sequence shown here is derived from an EMBL/GenBank/DDBJ whole genome shotgun (WGS) entry which is preliminary data.</text>
</comment>
<dbReference type="EMBL" id="JADGJQ010000024">
    <property type="protein sequence ID" value="KAJ3178743.1"/>
    <property type="molecule type" value="Genomic_DNA"/>
</dbReference>
<gene>
    <name evidence="3" type="primary">SIP5</name>
    <name evidence="3" type="ORF">HDU87_003298</name>
</gene>
<evidence type="ECO:0000256" key="2">
    <source>
        <dbReference type="SAM" id="MobiDB-lite"/>
    </source>
</evidence>
<feature type="region of interest" description="Disordered" evidence="2">
    <location>
        <begin position="1"/>
        <end position="51"/>
    </location>
</feature>
<dbReference type="PANTHER" id="PTHR31315:SF1">
    <property type="entry name" value="PROTEIN SIP5"/>
    <property type="match status" value="1"/>
</dbReference>
<dbReference type="CDD" id="cd24139">
    <property type="entry name" value="SIP5-like"/>
    <property type="match status" value="1"/>
</dbReference>
<proteinExistence type="inferred from homology"/>
<dbReference type="GO" id="GO:0005737">
    <property type="term" value="C:cytoplasm"/>
    <property type="evidence" value="ECO:0007669"/>
    <property type="project" value="TreeGrafter"/>
</dbReference>
<feature type="compositionally biased region" description="Low complexity" evidence="2">
    <location>
        <begin position="270"/>
        <end position="284"/>
    </location>
</feature>
<keyword evidence="4" id="KW-1185">Reference proteome</keyword>
<feature type="region of interest" description="Disordered" evidence="2">
    <location>
        <begin position="376"/>
        <end position="401"/>
    </location>
</feature>
<sequence length="489" mass="51751">MGNSPAKHSPEHHGSSGSGASSSAPKLPQTVDLGNLVPSPDSVYKNTPQDWDHDVVGKLITEHRMAPFYVGLADFDENDYEAAAAVASSVRAKSGLTTTDSPSAGSPAASLSPSDAASEPRRIGAERTPSFSSQHPPPTLRAKRSQSMPSHLHRNQSGTQITPENLYRYALECPICFLYYPANINYSRCCDQPICTECFVQIKRSDATLEPASCPFCVETNFGIVYHAPGSAEYQMKLIQAHPEAFSSVSENNLASPVAAQLSASLPNESGLPSPSSDDGSGSLAVPPQPAPFKRRQSVSHQSALVVTSDDLRPNWLRKQQQLAAIRAANQRRNTLPINAHAAAVRRTRQLYLESDSRDLAGAASAAAALVEGMSQSHPGGGRHMFGGLPRAGRGSRAPRQVDVGSNYLEAMRNMGADLEELMMMEAIRRSLQAEANSEAADSAATASSSPPPATTPVATAARAEEPASTVQPPSAPSSSESVHVPPTS</sequence>
<dbReference type="InterPro" id="IPR039301">
    <property type="entry name" value="Sip5/DA2"/>
</dbReference>
<feature type="compositionally biased region" description="Polar residues" evidence="2">
    <location>
        <begin position="471"/>
        <end position="482"/>
    </location>
</feature>
<evidence type="ECO:0000313" key="3">
    <source>
        <dbReference type="EMBL" id="KAJ3178743.1"/>
    </source>
</evidence>
<protein>
    <submittedName>
        <fullName evidence="3">SNF1-interacting protein</fullName>
    </submittedName>
</protein>
<comment type="similarity">
    <text evidence="1">Belongs to the SIP5 family.</text>
</comment>